<dbReference type="Gene3D" id="4.10.220.110">
    <property type="match status" value="1"/>
</dbReference>
<protein>
    <submittedName>
        <fullName evidence="3">Phage baseplate assembly protein V</fullName>
    </submittedName>
</protein>
<feature type="domain" description="Gp5/Type VI secretion system Vgr protein OB-fold" evidence="2">
    <location>
        <begin position="352"/>
        <end position="424"/>
    </location>
</feature>
<dbReference type="Pfam" id="PF05954">
    <property type="entry name" value="Phage_GPD"/>
    <property type="match status" value="1"/>
</dbReference>
<dbReference type="EMBL" id="JBHSQS010000016">
    <property type="protein sequence ID" value="MFC5926336.1"/>
    <property type="molecule type" value="Genomic_DNA"/>
</dbReference>
<reference evidence="4" key="1">
    <citation type="journal article" date="2019" name="Int. J. Syst. Evol. Microbiol.">
        <title>The Global Catalogue of Microorganisms (GCM) 10K type strain sequencing project: providing services to taxonomists for standard genome sequencing and annotation.</title>
        <authorList>
            <consortium name="The Broad Institute Genomics Platform"/>
            <consortium name="The Broad Institute Genome Sequencing Center for Infectious Disease"/>
            <person name="Wu L."/>
            <person name="Ma J."/>
        </authorList>
    </citation>
    <scope>NUCLEOTIDE SEQUENCE [LARGE SCALE GENOMIC DNA]</scope>
    <source>
        <strain evidence="4">CGMCC 4.7144</strain>
    </source>
</reference>
<name>A0ABW1HCW4_9ACTN</name>
<keyword evidence="4" id="KW-1185">Reference proteome</keyword>
<proteinExistence type="predicted"/>
<dbReference type="Pfam" id="PF04717">
    <property type="entry name" value="Phage_base_V"/>
    <property type="match status" value="1"/>
</dbReference>
<evidence type="ECO:0000313" key="3">
    <source>
        <dbReference type="EMBL" id="MFC5926336.1"/>
    </source>
</evidence>
<dbReference type="Gene3D" id="2.40.50.230">
    <property type="entry name" value="Gp5 N-terminal domain"/>
    <property type="match status" value="1"/>
</dbReference>
<dbReference type="RefSeq" id="WP_377514556.1">
    <property type="nucleotide sequence ID" value="NZ_JBHSQS010000016.1"/>
</dbReference>
<dbReference type="Gene3D" id="3.55.50.10">
    <property type="entry name" value="Baseplate protein-like domains"/>
    <property type="match status" value="1"/>
</dbReference>
<dbReference type="SUPFAM" id="SSF69255">
    <property type="entry name" value="gp5 N-terminal domain-like"/>
    <property type="match status" value="1"/>
</dbReference>
<evidence type="ECO:0000259" key="2">
    <source>
        <dbReference type="Pfam" id="PF04717"/>
    </source>
</evidence>
<gene>
    <name evidence="3" type="ORF">ACFQGL_23665</name>
</gene>
<evidence type="ECO:0000313" key="4">
    <source>
        <dbReference type="Proteomes" id="UP001596226"/>
    </source>
</evidence>
<dbReference type="InterPro" id="IPR037026">
    <property type="entry name" value="Vgr_OB-fold_dom_sf"/>
</dbReference>
<dbReference type="InterPro" id="IPR006531">
    <property type="entry name" value="Gp5/Vgr_OB"/>
</dbReference>
<organism evidence="3 4">
    <name type="scientific">Micromonospora vulcania</name>
    <dbReference type="NCBI Taxonomy" id="1441873"/>
    <lineage>
        <taxon>Bacteria</taxon>
        <taxon>Bacillati</taxon>
        <taxon>Actinomycetota</taxon>
        <taxon>Actinomycetes</taxon>
        <taxon>Micromonosporales</taxon>
        <taxon>Micromonosporaceae</taxon>
        <taxon>Micromonospora</taxon>
    </lineage>
</organism>
<feature type="compositionally biased region" description="Basic and acidic residues" evidence="1">
    <location>
        <begin position="230"/>
        <end position="244"/>
    </location>
</feature>
<dbReference type="SUPFAM" id="SSF69279">
    <property type="entry name" value="Phage tail proteins"/>
    <property type="match status" value="1"/>
</dbReference>
<dbReference type="Gene3D" id="2.30.110.50">
    <property type="match status" value="1"/>
</dbReference>
<comment type="caution">
    <text evidence="3">The sequence shown here is derived from an EMBL/GenBank/DDBJ whole genome shotgun (WGS) entry which is preliminary data.</text>
</comment>
<feature type="region of interest" description="Disordered" evidence="1">
    <location>
        <begin position="224"/>
        <end position="249"/>
    </location>
</feature>
<dbReference type="Proteomes" id="UP001596226">
    <property type="component" value="Unassembled WGS sequence"/>
</dbReference>
<sequence length="532" mass="55146">MTSVAPRALTVLLDGVELADAARQRIRSLRVAARLDQPTQAELVLSTTAGGGAFDPAVRPGTSLDVRLAEHPDALFTGEVTCVEVEYAADGAAVLRLRAYDALHRLRKRQGLRVFTSVTAAELARELCGEVGLDVTAETDGPRLERLLQHRHSDLELLREVTGRAGLHLAADGDGVRLITLAGYGEPVALALGVGVHSLRLATNLDQASGASAALGWHPQRAEPISQQADEARCGRPAGDRPDPADVGADGVRTAVDQPGRSDDELAALAQARLDTRAAALVTAEGVAEGDPALRPGRRIDLTGVPDPVAGAYVLTEVVHTVDGDGHLTRFSTLPPTAPASGTGSGGAVVTLGTVTDVDDPDGLGRVRLTLPAYGDLDAGWLAVLCPGAGRGKGLVALPDPDDTVLVVLPGGEPASGIVLGSLFGTVEPYDTGIDDGRARRWTLRTAGGQSIVVDDVQRSLRLGTEGGSWLELTPDLATLHAATDLVISAPGRALVVRARSVDFLHAESTEDPTTAAERARALALAHHEGGG</sequence>
<evidence type="ECO:0000256" key="1">
    <source>
        <dbReference type="SAM" id="MobiDB-lite"/>
    </source>
</evidence>
<accession>A0ABW1HCW4</accession>